<comment type="caution">
    <text evidence="2">The sequence shown here is derived from an EMBL/GenBank/DDBJ whole genome shotgun (WGS) entry which is preliminary data.</text>
</comment>
<dbReference type="Proteomes" id="UP000054995">
    <property type="component" value="Unassembled WGS sequence"/>
</dbReference>
<keyword evidence="3" id="KW-1185">Reference proteome</keyword>
<protein>
    <submittedName>
        <fullName evidence="2">Uncharacterized protein</fullName>
    </submittedName>
</protein>
<gene>
    <name evidence="2" type="ORF">T4D_9231</name>
</gene>
<keyword evidence="1" id="KW-0812">Transmembrane</keyword>
<proteinExistence type="predicted"/>
<keyword evidence="1" id="KW-0472">Membrane</keyword>
<dbReference type="AlphaFoldDB" id="A0A0V1F4M5"/>
<accession>A0A0V1F4M5</accession>
<name>A0A0V1F4M5_TRIPS</name>
<organism evidence="2 3">
    <name type="scientific">Trichinella pseudospiralis</name>
    <name type="common">Parasitic roundworm</name>
    <dbReference type="NCBI Taxonomy" id="6337"/>
    <lineage>
        <taxon>Eukaryota</taxon>
        <taxon>Metazoa</taxon>
        <taxon>Ecdysozoa</taxon>
        <taxon>Nematoda</taxon>
        <taxon>Enoplea</taxon>
        <taxon>Dorylaimia</taxon>
        <taxon>Trichinellida</taxon>
        <taxon>Trichinellidae</taxon>
        <taxon>Trichinella</taxon>
    </lineage>
</organism>
<keyword evidence="1" id="KW-1133">Transmembrane helix</keyword>
<evidence type="ECO:0000313" key="3">
    <source>
        <dbReference type="Proteomes" id="UP000054995"/>
    </source>
</evidence>
<dbReference type="EMBL" id="JYDT01000275">
    <property type="protein sequence ID" value="KRY81015.1"/>
    <property type="molecule type" value="Genomic_DNA"/>
</dbReference>
<feature type="transmembrane region" description="Helical" evidence="1">
    <location>
        <begin position="12"/>
        <end position="35"/>
    </location>
</feature>
<sequence length="75" mass="9220">MKDKSRMKQMWNGVLCLDHFFVIAIANIELMVYSYRRFEDQQCVKSLYDPIWRDHFHEKFNSAFQNINHSKYERA</sequence>
<evidence type="ECO:0000256" key="1">
    <source>
        <dbReference type="SAM" id="Phobius"/>
    </source>
</evidence>
<evidence type="ECO:0000313" key="2">
    <source>
        <dbReference type="EMBL" id="KRY81015.1"/>
    </source>
</evidence>
<reference evidence="2 3" key="1">
    <citation type="submission" date="2015-01" db="EMBL/GenBank/DDBJ databases">
        <title>Evolution of Trichinella species and genotypes.</title>
        <authorList>
            <person name="Korhonen P.K."/>
            <person name="Edoardo P."/>
            <person name="Giuseppe L.R."/>
            <person name="Gasser R.B."/>
        </authorList>
    </citation>
    <scope>NUCLEOTIDE SEQUENCE [LARGE SCALE GENOMIC DNA]</scope>
    <source>
        <strain evidence="2">ISS470</strain>
    </source>
</reference>